<dbReference type="Pfam" id="PF06713">
    <property type="entry name" value="bPH_4"/>
    <property type="match status" value="1"/>
</dbReference>
<evidence type="ECO:0000256" key="1">
    <source>
        <dbReference type="SAM" id="Phobius"/>
    </source>
</evidence>
<accession>A0ABT7UFT5</accession>
<keyword evidence="1" id="KW-0472">Membrane</keyword>
<dbReference type="InterPro" id="IPR009589">
    <property type="entry name" value="PH_YyaB-like"/>
</dbReference>
<feature type="transmembrane region" description="Helical" evidence="1">
    <location>
        <begin position="7"/>
        <end position="26"/>
    </location>
</feature>
<keyword evidence="4" id="KW-1185">Reference proteome</keyword>
<evidence type="ECO:0000259" key="2">
    <source>
        <dbReference type="Pfam" id="PF06713"/>
    </source>
</evidence>
<dbReference type="RefSeq" id="WP_087936252.1">
    <property type="nucleotide sequence ID" value="NZ_JAUDCK010000001.1"/>
</dbReference>
<comment type="caution">
    <text evidence="3">The sequence shown here is derived from an EMBL/GenBank/DDBJ whole genome shotgun (WGS) entry which is preliminary data.</text>
</comment>
<name>A0ABT7UFT5_9FIRM</name>
<sequence length="145" mass="17453">MRYYSKIGVIWMIAIAVIVWCNYMLLKLVTWRLDDWGMWLTLLIFIPIDVLFVICTFWTYYEFHDDYLEVRSGYFFHEDIPYYDIRSFKETHNPLGSCGLSLDRLDIIYKAQKGRNGNSEVLISPVKKQEFIQELEKRSRIFLSK</sequence>
<proteinExistence type="predicted"/>
<dbReference type="EMBL" id="JAUDCK010000001">
    <property type="protein sequence ID" value="MDM8194807.1"/>
    <property type="molecule type" value="Genomic_DNA"/>
</dbReference>
<keyword evidence="1" id="KW-0812">Transmembrane</keyword>
<evidence type="ECO:0000313" key="3">
    <source>
        <dbReference type="EMBL" id="MDM8194807.1"/>
    </source>
</evidence>
<gene>
    <name evidence="3" type="ORF">QUV98_00505</name>
</gene>
<feature type="domain" description="Uncharacterized protein YyaB-like PH" evidence="2">
    <location>
        <begin position="59"/>
        <end position="138"/>
    </location>
</feature>
<reference evidence="3 4" key="2">
    <citation type="submission" date="2023-06" db="EMBL/GenBank/DDBJ databases">
        <authorList>
            <person name="Zeman M."/>
            <person name="Kubasova T."/>
            <person name="Jahodarova E."/>
            <person name="Nykrynova M."/>
            <person name="Rychlik I."/>
        </authorList>
    </citation>
    <scope>NUCLEOTIDE SEQUENCE [LARGE SCALE GENOMIC DNA]</scope>
    <source>
        <strain evidence="3 4">ET341</strain>
    </source>
</reference>
<organism evidence="3 4">
    <name type="scientific">Massilimicrobiota timonensis</name>
    <dbReference type="NCBI Taxonomy" id="1776392"/>
    <lineage>
        <taxon>Bacteria</taxon>
        <taxon>Bacillati</taxon>
        <taxon>Bacillota</taxon>
        <taxon>Erysipelotrichia</taxon>
        <taxon>Erysipelotrichales</taxon>
        <taxon>Erysipelotrichaceae</taxon>
        <taxon>Massilimicrobiota</taxon>
    </lineage>
</organism>
<evidence type="ECO:0000313" key="4">
    <source>
        <dbReference type="Proteomes" id="UP001529275"/>
    </source>
</evidence>
<reference evidence="4" key="1">
    <citation type="submission" date="2023-06" db="EMBL/GenBank/DDBJ databases">
        <title>Identification and characterization of horizontal gene transfer across gut microbiota members of farm animals based on homology search.</title>
        <authorList>
            <person name="Zeman M."/>
            <person name="Kubasova T."/>
            <person name="Jahodarova E."/>
            <person name="Nykrynova M."/>
            <person name="Rychlik I."/>
        </authorList>
    </citation>
    <scope>NUCLEOTIDE SEQUENCE [LARGE SCALE GENOMIC DNA]</scope>
    <source>
        <strain evidence="4">ET341</strain>
    </source>
</reference>
<keyword evidence="1" id="KW-1133">Transmembrane helix</keyword>
<protein>
    <submittedName>
        <fullName evidence="3">PH domain-containing protein</fullName>
    </submittedName>
</protein>
<feature type="transmembrane region" description="Helical" evidence="1">
    <location>
        <begin position="38"/>
        <end position="61"/>
    </location>
</feature>
<dbReference type="Proteomes" id="UP001529275">
    <property type="component" value="Unassembled WGS sequence"/>
</dbReference>